<dbReference type="AlphaFoldDB" id="A0A0D7F3H0"/>
<dbReference type="Proteomes" id="UP000032515">
    <property type="component" value="Unassembled WGS sequence"/>
</dbReference>
<name>A0A0D7F3H0_RHOPL</name>
<comment type="caution">
    <text evidence="1">The sequence shown here is derived from an EMBL/GenBank/DDBJ whole genome shotgun (WGS) entry which is preliminary data.</text>
</comment>
<accession>A0A0D7F3H0</accession>
<sequence length="66" mass="6884">MATGGEGPSPLGAVLAPSDPPFIPDRIGEERFKILCRSSAQSTAMVFTKRLSAMPPPPAACKSLVE</sequence>
<evidence type="ECO:0000313" key="2">
    <source>
        <dbReference type="Proteomes" id="UP000032515"/>
    </source>
</evidence>
<dbReference type="EMBL" id="JXXE01000057">
    <property type="protein sequence ID" value="KIZ47668.1"/>
    <property type="molecule type" value="Genomic_DNA"/>
</dbReference>
<proteinExistence type="predicted"/>
<organism evidence="1 2">
    <name type="scientific">Rhodopseudomonas palustris</name>
    <dbReference type="NCBI Taxonomy" id="1076"/>
    <lineage>
        <taxon>Bacteria</taxon>
        <taxon>Pseudomonadati</taxon>
        <taxon>Pseudomonadota</taxon>
        <taxon>Alphaproteobacteria</taxon>
        <taxon>Hyphomicrobiales</taxon>
        <taxon>Nitrobacteraceae</taxon>
        <taxon>Rhodopseudomonas</taxon>
    </lineage>
</organism>
<evidence type="ECO:0000313" key="1">
    <source>
        <dbReference type="EMBL" id="KIZ47668.1"/>
    </source>
</evidence>
<gene>
    <name evidence="1" type="ORF">OO17_03220</name>
</gene>
<reference evidence="1 2" key="1">
    <citation type="submission" date="2014-11" db="EMBL/GenBank/DDBJ databases">
        <title>Genomics and ecophysiology of heterotrophic nitrogen fixing bacteria isolated from estuarine surface water.</title>
        <authorList>
            <person name="Bentzon-Tilia M."/>
            <person name="Severin I."/>
            <person name="Hansen L.H."/>
            <person name="Riemann L."/>
        </authorList>
    </citation>
    <scope>NUCLEOTIDE SEQUENCE [LARGE SCALE GENOMIC DNA]</scope>
    <source>
        <strain evidence="1 2">BAL398</strain>
    </source>
</reference>
<protein>
    <submittedName>
        <fullName evidence="1">Uncharacterized protein</fullName>
    </submittedName>
</protein>